<protein>
    <recommendedName>
        <fullName evidence="3">AAA family ATPase</fullName>
    </recommendedName>
</protein>
<organism evidence="1 2">
    <name type="scientific">Saccharopolyspora terrae</name>
    <dbReference type="NCBI Taxonomy" id="2530384"/>
    <lineage>
        <taxon>Bacteria</taxon>
        <taxon>Bacillati</taxon>
        <taxon>Actinomycetota</taxon>
        <taxon>Actinomycetes</taxon>
        <taxon>Pseudonocardiales</taxon>
        <taxon>Pseudonocardiaceae</taxon>
        <taxon>Saccharopolyspora</taxon>
    </lineage>
</organism>
<dbReference type="Pfam" id="PF13238">
    <property type="entry name" value="AAA_18"/>
    <property type="match status" value="1"/>
</dbReference>
<dbReference type="OrthoDB" id="1649389at2"/>
<dbReference type="SUPFAM" id="SSF52540">
    <property type="entry name" value="P-loop containing nucleoside triphosphate hydrolases"/>
    <property type="match status" value="1"/>
</dbReference>
<dbReference type="RefSeq" id="WP_132674671.1">
    <property type="nucleotide sequence ID" value="NZ_SMKS01000019.1"/>
</dbReference>
<comment type="caution">
    <text evidence="1">The sequence shown here is derived from an EMBL/GenBank/DDBJ whole genome shotgun (WGS) entry which is preliminary data.</text>
</comment>
<dbReference type="EMBL" id="SMKS01000019">
    <property type="protein sequence ID" value="TDD06061.1"/>
    <property type="molecule type" value="Genomic_DNA"/>
</dbReference>
<gene>
    <name evidence="1" type="ORF">E1181_13660</name>
</gene>
<name>A0A4R4VLY6_9PSEU</name>
<accession>A0A4R4VLY6</accession>
<evidence type="ECO:0000313" key="1">
    <source>
        <dbReference type="EMBL" id="TDD06061.1"/>
    </source>
</evidence>
<sequence length="179" mass="19012">MAGDVVILSGPPGAGKTTVGGLVAAESAGASVHMATDFFYRSIRSGYVAPFLPESQRQNEVVIEAIAASATAFARGGYRVVVDGIVGPWFLDPFRKAAERDGLALSYVVLRPALDVALDRVRGRGDDELSDPEAISGLHSAFTSLGDLEDHVLDPGELTPEQTTREVRSALETGRFRLI</sequence>
<dbReference type="AlphaFoldDB" id="A0A4R4VLY6"/>
<evidence type="ECO:0008006" key="3">
    <source>
        <dbReference type="Google" id="ProtNLM"/>
    </source>
</evidence>
<dbReference type="Proteomes" id="UP000295674">
    <property type="component" value="Unassembled WGS sequence"/>
</dbReference>
<dbReference type="Gene3D" id="3.40.50.300">
    <property type="entry name" value="P-loop containing nucleotide triphosphate hydrolases"/>
    <property type="match status" value="1"/>
</dbReference>
<proteinExistence type="predicted"/>
<evidence type="ECO:0000313" key="2">
    <source>
        <dbReference type="Proteomes" id="UP000295674"/>
    </source>
</evidence>
<keyword evidence="2" id="KW-1185">Reference proteome</keyword>
<dbReference type="InterPro" id="IPR027417">
    <property type="entry name" value="P-loop_NTPase"/>
</dbReference>
<reference evidence="1 2" key="1">
    <citation type="submission" date="2019-03" db="EMBL/GenBank/DDBJ databases">
        <title>Draft genome sequences of novel Actinobacteria.</title>
        <authorList>
            <person name="Sahin N."/>
            <person name="Ay H."/>
            <person name="Saygin H."/>
        </authorList>
    </citation>
    <scope>NUCLEOTIDE SEQUENCE [LARGE SCALE GENOMIC DNA]</scope>
    <source>
        <strain evidence="1 2">16K309</strain>
    </source>
</reference>